<keyword evidence="1" id="KW-0812">Transmembrane</keyword>
<proteinExistence type="predicted"/>
<reference evidence="2 3" key="1">
    <citation type="submission" date="2018-11" db="EMBL/GenBank/DDBJ databases">
        <title>Genomes From Bacteria Associated with the Canine Oral Cavity: a Test Case for Automated Genome-Based Taxonomic Assignment.</title>
        <authorList>
            <person name="Coil D.A."/>
            <person name="Jospin G."/>
            <person name="Darling A.E."/>
            <person name="Wallis C."/>
            <person name="Davis I.J."/>
            <person name="Harris S."/>
            <person name="Eisen J.A."/>
            <person name="Holcombe L.J."/>
            <person name="O'Flynn C."/>
        </authorList>
    </citation>
    <scope>NUCLEOTIDE SEQUENCE [LARGE SCALE GENOMIC DNA]</scope>
    <source>
        <strain evidence="2 3">OH4621_COT-116</strain>
    </source>
</reference>
<name>A0A3P1V6K7_9STRE</name>
<gene>
    <name evidence="2" type="ORF">EII38_08920</name>
</gene>
<sequence>MMDQTILENFKKEVAYQQHMLENLGRWFSLLFVVASIGVVLTYFFYQRVFLLFFLGVTFITLGVLGMTLFGYGIYKGRANLNQFIDYMETKLSN</sequence>
<feature type="transmembrane region" description="Helical" evidence="1">
    <location>
        <begin position="27"/>
        <end position="46"/>
    </location>
</feature>
<dbReference type="AlphaFoldDB" id="A0A3P1V6K7"/>
<accession>A0A3P1V6K7</accession>
<keyword evidence="1" id="KW-0472">Membrane</keyword>
<organism evidence="2 3">
    <name type="scientific">Streptococcus minor</name>
    <dbReference type="NCBI Taxonomy" id="229549"/>
    <lineage>
        <taxon>Bacteria</taxon>
        <taxon>Bacillati</taxon>
        <taxon>Bacillota</taxon>
        <taxon>Bacilli</taxon>
        <taxon>Lactobacillales</taxon>
        <taxon>Streptococcaceae</taxon>
        <taxon>Streptococcus</taxon>
    </lineage>
</organism>
<evidence type="ECO:0000313" key="3">
    <source>
        <dbReference type="Proteomes" id="UP000281771"/>
    </source>
</evidence>
<evidence type="ECO:0000256" key="1">
    <source>
        <dbReference type="SAM" id="Phobius"/>
    </source>
</evidence>
<dbReference type="RefSeq" id="WP_124777787.1">
    <property type="nucleotide sequence ID" value="NZ_RQZA01000011.1"/>
</dbReference>
<comment type="caution">
    <text evidence="2">The sequence shown here is derived from an EMBL/GenBank/DDBJ whole genome shotgun (WGS) entry which is preliminary data.</text>
</comment>
<keyword evidence="1" id="KW-1133">Transmembrane helix</keyword>
<keyword evidence="3" id="KW-1185">Reference proteome</keyword>
<dbReference type="EMBL" id="RQZA01000011">
    <property type="protein sequence ID" value="RRD29832.1"/>
    <property type="molecule type" value="Genomic_DNA"/>
</dbReference>
<protein>
    <submittedName>
        <fullName evidence="2">DUF202 domain-containing protein</fullName>
    </submittedName>
</protein>
<feature type="transmembrane region" description="Helical" evidence="1">
    <location>
        <begin position="52"/>
        <end position="75"/>
    </location>
</feature>
<evidence type="ECO:0000313" key="2">
    <source>
        <dbReference type="EMBL" id="RRD29832.1"/>
    </source>
</evidence>
<dbReference type="Proteomes" id="UP000281771">
    <property type="component" value="Unassembled WGS sequence"/>
</dbReference>